<feature type="binding site" evidence="4">
    <location>
        <position position="475"/>
    </location>
    <ligand>
        <name>Zn(2+)</name>
        <dbReference type="ChEBI" id="CHEBI:29105"/>
    </ligand>
</feature>
<comment type="catalytic activity">
    <reaction evidence="5">
        <text>an N-acylsphing-4-enine + H2O = sphing-4-enine + a fatty acid</text>
        <dbReference type="Rhea" id="RHEA:20856"/>
        <dbReference type="ChEBI" id="CHEBI:15377"/>
        <dbReference type="ChEBI" id="CHEBI:28868"/>
        <dbReference type="ChEBI" id="CHEBI:52639"/>
        <dbReference type="ChEBI" id="CHEBI:57756"/>
        <dbReference type="EC" id="3.5.1.23"/>
    </reaction>
</comment>
<dbReference type="InterPro" id="IPR031331">
    <property type="entry name" value="NEUT/ALK_ceramidase_C"/>
</dbReference>
<dbReference type="GO" id="GO:0046512">
    <property type="term" value="P:sphingosine biosynthetic process"/>
    <property type="evidence" value="ECO:0007669"/>
    <property type="project" value="TreeGrafter"/>
</dbReference>
<dbReference type="GO" id="GO:0042759">
    <property type="term" value="P:long-chain fatty acid biosynthetic process"/>
    <property type="evidence" value="ECO:0007669"/>
    <property type="project" value="TreeGrafter"/>
</dbReference>
<evidence type="ECO:0000256" key="1">
    <source>
        <dbReference type="ARBA" id="ARBA00009835"/>
    </source>
</evidence>
<evidence type="ECO:0000313" key="9">
    <source>
        <dbReference type="EMBL" id="MDR6892510.1"/>
    </source>
</evidence>
<feature type="binding site" evidence="4">
    <location>
        <position position="152"/>
    </location>
    <ligand>
        <name>Zn(2+)</name>
        <dbReference type="ChEBI" id="CHEBI:29105"/>
    </ligand>
</feature>
<dbReference type="InterPro" id="IPR038445">
    <property type="entry name" value="NCDase_C_sf"/>
</dbReference>
<dbReference type="InterPro" id="IPR031329">
    <property type="entry name" value="NEUT/ALK_ceramidase_N"/>
</dbReference>
<keyword evidence="5" id="KW-0746">Sphingolipid metabolism</keyword>
<evidence type="ECO:0000259" key="7">
    <source>
        <dbReference type="Pfam" id="PF04734"/>
    </source>
</evidence>
<evidence type="ECO:0000256" key="3">
    <source>
        <dbReference type="PIRSR" id="PIRSR606823-1"/>
    </source>
</evidence>
<feature type="region of interest" description="Disordered" evidence="6">
    <location>
        <begin position="1"/>
        <end position="64"/>
    </location>
</feature>
<organism evidence="9 10">
    <name type="scientific">Falsarthrobacter nasiphocae</name>
    <dbReference type="NCBI Taxonomy" id="189863"/>
    <lineage>
        <taxon>Bacteria</taxon>
        <taxon>Bacillati</taxon>
        <taxon>Actinomycetota</taxon>
        <taxon>Actinomycetes</taxon>
        <taxon>Micrococcales</taxon>
        <taxon>Micrococcaceae</taxon>
        <taxon>Falsarthrobacter</taxon>
    </lineage>
</organism>
<comment type="similarity">
    <text evidence="1 5">Belongs to the neutral ceramidase family.</text>
</comment>
<feature type="domain" description="Neutral/alkaline non-lysosomal ceramidase C-terminal" evidence="8">
    <location>
        <begin position="544"/>
        <end position="700"/>
    </location>
</feature>
<dbReference type="PANTHER" id="PTHR12670:SF1">
    <property type="entry name" value="NEUTRAL CERAMIDASE"/>
    <property type="match status" value="1"/>
</dbReference>
<dbReference type="Pfam" id="PF17048">
    <property type="entry name" value="Ceramidse_alk_C"/>
    <property type="match status" value="1"/>
</dbReference>
<dbReference type="InterPro" id="IPR006823">
    <property type="entry name" value="Ceramidase_alk"/>
</dbReference>
<dbReference type="Gene3D" id="2.60.40.2300">
    <property type="entry name" value="Neutral/alkaline non-lysosomal ceramidase, C-terminal domain"/>
    <property type="match status" value="1"/>
</dbReference>
<dbReference type="PANTHER" id="PTHR12670">
    <property type="entry name" value="CERAMIDASE"/>
    <property type="match status" value="1"/>
</dbReference>
<dbReference type="GO" id="GO:0016020">
    <property type="term" value="C:membrane"/>
    <property type="evidence" value="ECO:0007669"/>
    <property type="project" value="GOC"/>
</dbReference>
<reference evidence="9" key="1">
    <citation type="submission" date="2023-07" db="EMBL/GenBank/DDBJ databases">
        <title>Sequencing the genomes of 1000 actinobacteria strains.</title>
        <authorList>
            <person name="Klenk H.-P."/>
        </authorList>
    </citation>
    <scope>NUCLEOTIDE SEQUENCE</scope>
    <source>
        <strain evidence="9">DSM 13988</strain>
    </source>
</reference>
<accession>A0AAE4C8K5</accession>
<gene>
    <name evidence="9" type="ORF">J2S35_001450</name>
</gene>
<sequence length="701" mass="75407">MPLWLRHGQATQPAQKPSPSTPAAPAEKPAPADADATQRPSGPAAHQREEPRPQATAPQFNVGRGIADITSEPAEVGFMGYGDGRQKGQGVHMRQFARAFAVQDARTGRKQVVVVADMLAVFDSVRQGVLERLRARLGAQYGEANVLLTATHTHSATGGYSWHNLYNVTTNGYHPKSYNAVVGGIVESIVRADRDLAPGEVTFSRSELRGASVNRSREAFEKNRADLKRRLPNGVDPSSVTMRFEREGRTDALLNWFSVHGTSLPTENRLLSTDNKGYAEYLTERGRRGVDYLASGRPSMVAAFSSGAAGDASPNLWLRPGQGPTSDSFENMRILGTRQADAVEQQLSAPGTPLTQGGIDSRITYVNMNGAVVRPEYSGTGRSERTCAGALGGPFGAGSTEDGGGGLPVFAEGAGKNPLASFLSSYLHVANPKLVACQKNKQILLATGDMKWSQTNVPIQVMRIGDRYVVGLPSEVTAASALVVKDAVADRIGVSADNVIIQGLSNAYAHYVTTPEEYSAQHYEGGATLFGRHQLAAYAQTAADLAAAMKGGRSVPLGQKPVNRSRAMGESLSGKVLYDLPTHGRYGKELRRPAASVARGQLVSAQFSGAHPNNDLRTGASYMFVERQERGRWVKVADDTDFATRFVWTRFLAARSKVDLQWTVPADARPGVYRFRYEGAARDGAGRISPIRGTSSHFVVR</sequence>
<proteinExistence type="inferred from homology"/>
<protein>
    <recommendedName>
        <fullName evidence="5">Neutral ceramidase</fullName>
        <ecNumber evidence="5">3.5.1.23</ecNumber>
    </recommendedName>
</protein>
<evidence type="ECO:0000256" key="5">
    <source>
        <dbReference type="RuleBase" id="RU366019"/>
    </source>
</evidence>
<comment type="caution">
    <text evidence="9">The sequence shown here is derived from an EMBL/GenBank/DDBJ whole genome shotgun (WGS) entry which is preliminary data.</text>
</comment>
<feature type="binding site" evidence="4">
    <location>
        <position position="511"/>
    </location>
    <ligand>
        <name>Zn(2+)</name>
        <dbReference type="ChEBI" id="CHEBI:29105"/>
    </ligand>
</feature>
<keyword evidence="5" id="KW-0443">Lipid metabolism</keyword>
<comment type="cofactor">
    <cofactor evidence="4">
        <name>Zn(2+)</name>
        <dbReference type="ChEBI" id="CHEBI:29105"/>
    </cofactor>
    <text evidence="4">Binds 1 zinc ion per subunit.</text>
</comment>
<feature type="binding site" evidence="4">
    <location>
        <position position="260"/>
    </location>
    <ligand>
        <name>Zn(2+)</name>
        <dbReference type="ChEBI" id="CHEBI:29105"/>
    </ligand>
</feature>
<dbReference type="GO" id="GO:0046872">
    <property type="term" value="F:metal ion binding"/>
    <property type="evidence" value="ECO:0007669"/>
    <property type="project" value="UniProtKB-KW"/>
</dbReference>
<dbReference type="EC" id="3.5.1.23" evidence="5"/>
<feature type="active site" description="Nucleophile" evidence="3">
    <location>
        <position position="313"/>
    </location>
</feature>
<dbReference type="Proteomes" id="UP001247307">
    <property type="component" value="Unassembled WGS sequence"/>
</dbReference>
<dbReference type="Pfam" id="PF04734">
    <property type="entry name" value="Ceramidase_alk"/>
    <property type="match status" value="1"/>
</dbReference>
<name>A0AAE4C8K5_9MICC</name>
<keyword evidence="4" id="KW-0862">Zinc</keyword>
<evidence type="ECO:0000313" key="10">
    <source>
        <dbReference type="Proteomes" id="UP001247307"/>
    </source>
</evidence>
<dbReference type="GO" id="GO:0005576">
    <property type="term" value="C:extracellular region"/>
    <property type="evidence" value="ECO:0007669"/>
    <property type="project" value="TreeGrafter"/>
</dbReference>
<keyword evidence="2 5" id="KW-0378">Hydrolase</keyword>
<dbReference type="GO" id="GO:0046514">
    <property type="term" value="P:ceramide catabolic process"/>
    <property type="evidence" value="ECO:0007669"/>
    <property type="project" value="InterPro"/>
</dbReference>
<keyword evidence="10" id="KW-1185">Reference proteome</keyword>
<evidence type="ECO:0000256" key="2">
    <source>
        <dbReference type="ARBA" id="ARBA00022801"/>
    </source>
</evidence>
<evidence type="ECO:0000256" key="4">
    <source>
        <dbReference type="PIRSR" id="PIRSR606823-2"/>
    </source>
</evidence>
<dbReference type="GO" id="GO:0017040">
    <property type="term" value="F:N-acylsphingosine amidohydrolase activity"/>
    <property type="evidence" value="ECO:0007669"/>
    <property type="project" value="UniProtKB-UniRule"/>
</dbReference>
<dbReference type="EMBL" id="JAVDUI010000001">
    <property type="protein sequence ID" value="MDR6892510.1"/>
    <property type="molecule type" value="Genomic_DNA"/>
</dbReference>
<feature type="compositionally biased region" description="Low complexity" evidence="6">
    <location>
        <begin position="11"/>
        <end position="35"/>
    </location>
</feature>
<evidence type="ECO:0000259" key="8">
    <source>
        <dbReference type="Pfam" id="PF17048"/>
    </source>
</evidence>
<dbReference type="AlphaFoldDB" id="A0AAE4C8K5"/>
<keyword evidence="4" id="KW-0479">Metal-binding</keyword>
<dbReference type="RefSeq" id="WP_309851627.1">
    <property type="nucleotide sequence ID" value="NZ_BAAAIU010000020.1"/>
</dbReference>
<evidence type="ECO:0000256" key="6">
    <source>
        <dbReference type="SAM" id="MobiDB-lite"/>
    </source>
</evidence>
<feature type="domain" description="Neutral/alkaline non-lysosomal ceramidase N-terminal" evidence="7">
    <location>
        <begin position="60"/>
        <end position="540"/>
    </location>
</feature>